<dbReference type="InterPro" id="IPR029026">
    <property type="entry name" value="tRNA_m1G_MTases_N"/>
</dbReference>
<comment type="caution">
    <text evidence="3">The sequence shown here is derived from an EMBL/GenBank/DDBJ whole genome shotgun (WGS) entry which is preliminary data.</text>
</comment>
<gene>
    <name evidence="3" type="ORF">QVD17_37361</name>
</gene>
<dbReference type="Proteomes" id="UP001229421">
    <property type="component" value="Unassembled WGS sequence"/>
</dbReference>
<dbReference type="PANTHER" id="PTHR43453">
    <property type="entry name" value="RRNA METHYLASE-LIKE"/>
    <property type="match status" value="1"/>
</dbReference>
<proteinExistence type="predicted"/>
<keyword evidence="4" id="KW-1185">Reference proteome</keyword>
<dbReference type="GO" id="GO:0008168">
    <property type="term" value="F:methyltransferase activity"/>
    <property type="evidence" value="ECO:0007669"/>
    <property type="project" value="InterPro"/>
</dbReference>
<name>A0AAD8NCN2_TARER</name>
<keyword evidence="2" id="KW-0819">tRNA processing</keyword>
<evidence type="ECO:0000313" key="3">
    <source>
        <dbReference type="EMBL" id="KAK1410820.1"/>
    </source>
</evidence>
<evidence type="ECO:0000256" key="2">
    <source>
        <dbReference type="ARBA" id="ARBA00022694"/>
    </source>
</evidence>
<dbReference type="GO" id="GO:0002938">
    <property type="term" value="P:tRNA guanine ribose methylation"/>
    <property type="evidence" value="ECO:0007669"/>
    <property type="project" value="TreeGrafter"/>
</dbReference>
<dbReference type="Gene3D" id="3.40.1280.10">
    <property type="match status" value="1"/>
</dbReference>
<keyword evidence="1" id="KW-0949">S-adenosyl-L-methionine</keyword>
<dbReference type="AlphaFoldDB" id="A0AAD8NCN2"/>
<organism evidence="3 4">
    <name type="scientific">Tagetes erecta</name>
    <name type="common">African marigold</name>
    <dbReference type="NCBI Taxonomy" id="13708"/>
    <lineage>
        <taxon>Eukaryota</taxon>
        <taxon>Viridiplantae</taxon>
        <taxon>Streptophyta</taxon>
        <taxon>Embryophyta</taxon>
        <taxon>Tracheophyta</taxon>
        <taxon>Spermatophyta</taxon>
        <taxon>Magnoliopsida</taxon>
        <taxon>eudicotyledons</taxon>
        <taxon>Gunneridae</taxon>
        <taxon>Pentapetalae</taxon>
        <taxon>asterids</taxon>
        <taxon>campanulids</taxon>
        <taxon>Asterales</taxon>
        <taxon>Asteraceae</taxon>
        <taxon>Asteroideae</taxon>
        <taxon>Heliantheae alliance</taxon>
        <taxon>Tageteae</taxon>
        <taxon>Tagetes</taxon>
    </lineage>
</organism>
<dbReference type="PANTHER" id="PTHR43453:SF1">
    <property type="entry name" value="TRNA_RRNA METHYLTRANSFERASE SPOU TYPE DOMAIN-CONTAINING PROTEIN"/>
    <property type="match status" value="1"/>
</dbReference>
<evidence type="ECO:0000256" key="1">
    <source>
        <dbReference type="ARBA" id="ARBA00022691"/>
    </source>
</evidence>
<accession>A0AAD8NCN2</accession>
<protein>
    <submittedName>
        <fullName evidence="3">Uncharacterized protein</fullName>
    </submittedName>
</protein>
<reference evidence="3" key="1">
    <citation type="journal article" date="2023" name="bioRxiv">
        <title>Improved chromosome-level genome assembly for marigold (Tagetes erecta).</title>
        <authorList>
            <person name="Jiang F."/>
            <person name="Yuan L."/>
            <person name="Wang S."/>
            <person name="Wang H."/>
            <person name="Xu D."/>
            <person name="Wang A."/>
            <person name="Fan W."/>
        </authorList>
    </citation>
    <scope>NUCLEOTIDE SEQUENCE</scope>
    <source>
        <strain evidence="3">WSJ</strain>
        <tissue evidence="3">Leaf</tissue>
    </source>
</reference>
<dbReference type="InterPro" id="IPR033671">
    <property type="entry name" value="TrmH"/>
</dbReference>
<dbReference type="EMBL" id="JAUHHV010000010">
    <property type="protein sequence ID" value="KAK1410820.1"/>
    <property type="molecule type" value="Genomic_DNA"/>
</dbReference>
<sequence>MAKHKRRCFEFYEDGAVEPSLMGCHEVLDAVEPSLMELRKERFKNVVNNQTHSVCLVVEDLSVAGNVSTDRCFRVLVCSCGFTYREHCHVSMGAEKWLDIELWDFTDKCFEVLKSRGIRIASYNAFGGGGTTCCPFTCHHIVNS</sequence>
<evidence type="ECO:0000313" key="4">
    <source>
        <dbReference type="Proteomes" id="UP001229421"/>
    </source>
</evidence>